<evidence type="ECO:0000259" key="3">
    <source>
        <dbReference type="Pfam" id="PF01156"/>
    </source>
</evidence>
<dbReference type="EMBL" id="JAVFWL010000002">
    <property type="protein sequence ID" value="KAK6735207.1"/>
    <property type="molecule type" value="Genomic_DNA"/>
</dbReference>
<keyword evidence="5" id="KW-1185">Reference proteome</keyword>
<dbReference type="Gene3D" id="3.90.245.10">
    <property type="entry name" value="Ribonucleoside hydrolase-like"/>
    <property type="match status" value="1"/>
</dbReference>
<organism evidence="4 5">
    <name type="scientific">Necator americanus</name>
    <name type="common">Human hookworm</name>
    <dbReference type="NCBI Taxonomy" id="51031"/>
    <lineage>
        <taxon>Eukaryota</taxon>
        <taxon>Metazoa</taxon>
        <taxon>Ecdysozoa</taxon>
        <taxon>Nematoda</taxon>
        <taxon>Chromadorea</taxon>
        <taxon>Rhabditida</taxon>
        <taxon>Rhabditina</taxon>
        <taxon>Rhabditomorpha</taxon>
        <taxon>Strongyloidea</taxon>
        <taxon>Ancylostomatidae</taxon>
        <taxon>Bunostominae</taxon>
        <taxon>Necator</taxon>
    </lineage>
</organism>
<proteinExistence type="inferred from homology"/>
<evidence type="ECO:0000256" key="1">
    <source>
        <dbReference type="ARBA" id="ARBA00009176"/>
    </source>
</evidence>
<feature type="compositionally biased region" description="Basic and acidic residues" evidence="2">
    <location>
        <begin position="1"/>
        <end position="10"/>
    </location>
</feature>
<evidence type="ECO:0000313" key="5">
    <source>
        <dbReference type="Proteomes" id="UP001303046"/>
    </source>
</evidence>
<name>A0ABR1CBX2_NECAM</name>
<comment type="caution">
    <text evidence="4">The sequence shown here is derived from an EMBL/GenBank/DDBJ whole genome shotgun (WGS) entry which is preliminary data.</text>
</comment>
<dbReference type="Pfam" id="PF01156">
    <property type="entry name" value="IU_nuc_hydro"/>
    <property type="match status" value="1"/>
</dbReference>
<protein>
    <recommendedName>
        <fullName evidence="3">Inosine/uridine-preferring nucleoside hydrolase domain-containing protein</fullName>
    </recommendedName>
</protein>
<feature type="domain" description="Inosine/uridine-preferring nucleoside hydrolase" evidence="3">
    <location>
        <begin position="227"/>
        <end position="522"/>
    </location>
</feature>
<dbReference type="InterPro" id="IPR036452">
    <property type="entry name" value="Ribo_hydro-like"/>
</dbReference>
<evidence type="ECO:0000313" key="4">
    <source>
        <dbReference type="EMBL" id="KAK6735207.1"/>
    </source>
</evidence>
<dbReference type="Proteomes" id="UP001303046">
    <property type="component" value="Unassembled WGS sequence"/>
</dbReference>
<reference evidence="4 5" key="1">
    <citation type="submission" date="2023-08" db="EMBL/GenBank/DDBJ databases">
        <title>A Necator americanus chromosomal reference genome.</title>
        <authorList>
            <person name="Ilik V."/>
            <person name="Petrzelkova K.J."/>
            <person name="Pardy F."/>
            <person name="Fuh T."/>
            <person name="Niatou-Singa F.S."/>
            <person name="Gouil Q."/>
            <person name="Baker L."/>
            <person name="Ritchie M.E."/>
            <person name="Jex A.R."/>
            <person name="Gazzola D."/>
            <person name="Li H."/>
            <person name="Toshio Fujiwara R."/>
            <person name="Zhan B."/>
            <person name="Aroian R.V."/>
            <person name="Pafco B."/>
            <person name="Schwarz E.M."/>
        </authorList>
    </citation>
    <scope>NUCLEOTIDE SEQUENCE [LARGE SCALE GENOMIC DNA]</scope>
    <source>
        <strain evidence="4 5">Aroian</strain>
        <tissue evidence="4">Whole animal</tissue>
    </source>
</reference>
<comment type="similarity">
    <text evidence="1">Belongs to the IUNH family.</text>
</comment>
<dbReference type="InterPro" id="IPR052775">
    <property type="entry name" value="IUN_hydrolase"/>
</dbReference>
<dbReference type="PANTHER" id="PTHR46190">
    <property type="entry name" value="SI:CH211-201H21.5-RELATED"/>
    <property type="match status" value="1"/>
</dbReference>
<feature type="region of interest" description="Disordered" evidence="2">
    <location>
        <begin position="1"/>
        <end position="34"/>
    </location>
</feature>
<dbReference type="InterPro" id="IPR001910">
    <property type="entry name" value="Inosine/uridine_hydrolase_dom"/>
</dbReference>
<dbReference type="SUPFAM" id="SSF53590">
    <property type="entry name" value="Nucleoside hydrolase"/>
    <property type="match status" value="1"/>
</dbReference>
<gene>
    <name evidence="4" type="primary">Necator_chrII.g6201</name>
    <name evidence="4" type="ORF">RB195_018408</name>
</gene>
<sequence>MSIPDPDRRAISRSVSVMGHSHRPQNTLEDQPDRAPHVRRIRFLVYSRPALRFLPTERRFGREPNDSPSPRWEASTAVEEIGLLSPLAKPASRRSSGSPAAHRTLCRRTLEAKDLFHYCSPWTNTEAPKTESFDCSTDDFTFIVFTSPQCHIASLFRKQKEIIRQRLFLRRVFTSLLFYAWAALHSSSSISYLIGENSIHTQVLLRPRPLLRSLTFFHFHMCSKVKLVIDTDGVSDDIRAISLAMQHPDVEVIAFTTVHGCVSVEQATANVARCQRANDVSKRIAIYKGAGESLLGSESEFRSENIFFGKDGLGDQPKAFPEVHPIDFIPTSNEIAALALVRIAKENPEATLVCLGPLTNIAIALKIDPDFAFSKVFVMGGNYYGIGNVESKSSAEFNFHGDPEAASIVLKKLASRLVIIPWEAFFIEGAKHETEVDFDAHLQYNTKLASFLSTATSTGRAALAKNGRQFSYCDEIAVAAAIDLDRVANKLIHLRVNVELSGVHTRGQVVVDWVDVLWNNEDADFVVTQGKSVERGSPPVTFLISYDVVLVDEWIRKAVKGEPGPW</sequence>
<evidence type="ECO:0000256" key="2">
    <source>
        <dbReference type="SAM" id="MobiDB-lite"/>
    </source>
</evidence>
<dbReference type="PANTHER" id="PTHR46190:SF1">
    <property type="entry name" value="SI:CH211-201H21.5"/>
    <property type="match status" value="1"/>
</dbReference>
<accession>A0ABR1CBX2</accession>